<accession>A0ABR7JF00</accession>
<proteinExistence type="predicted"/>
<evidence type="ECO:0000313" key="3">
    <source>
        <dbReference type="EMBL" id="MBC5862734.1"/>
    </source>
</evidence>
<keyword evidence="4" id="KW-1185">Reference proteome</keyword>
<feature type="transmembrane region" description="Helical" evidence="1">
    <location>
        <begin position="132"/>
        <end position="151"/>
    </location>
</feature>
<feature type="transmembrane region" description="Helical" evidence="1">
    <location>
        <begin position="216"/>
        <end position="234"/>
    </location>
</feature>
<name>A0ABR7JF00_9FLAO</name>
<evidence type="ECO:0000256" key="1">
    <source>
        <dbReference type="SAM" id="Phobius"/>
    </source>
</evidence>
<evidence type="ECO:0000313" key="4">
    <source>
        <dbReference type="Proteomes" id="UP000621670"/>
    </source>
</evidence>
<feature type="transmembrane region" description="Helical" evidence="1">
    <location>
        <begin position="108"/>
        <end position="126"/>
    </location>
</feature>
<feature type="transmembrane region" description="Helical" evidence="1">
    <location>
        <begin position="67"/>
        <end position="87"/>
    </location>
</feature>
<keyword evidence="1" id="KW-1133">Transmembrane helix</keyword>
<dbReference type="Pfam" id="PF09925">
    <property type="entry name" value="DUF2157"/>
    <property type="match status" value="1"/>
</dbReference>
<feature type="transmembrane region" description="Helical" evidence="1">
    <location>
        <begin position="43"/>
        <end position="61"/>
    </location>
</feature>
<reference evidence="3 4" key="1">
    <citation type="submission" date="2020-08" db="EMBL/GenBank/DDBJ databases">
        <title>Description of novel Flavobacterium F-400 isolate.</title>
        <authorList>
            <person name="Saticioglu I."/>
            <person name="Duman M."/>
            <person name="Altun S."/>
        </authorList>
    </citation>
    <scope>NUCLEOTIDE SEQUENCE [LARGE SCALE GENOMIC DNA]</scope>
    <source>
        <strain evidence="3 4">F-400</strain>
    </source>
</reference>
<evidence type="ECO:0000259" key="2">
    <source>
        <dbReference type="Pfam" id="PF09925"/>
    </source>
</evidence>
<organism evidence="3 4">
    <name type="scientific">Flavobacterium turcicum</name>
    <dbReference type="NCBI Taxonomy" id="2764718"/>
    <lineage>
        <taxon>Bacteria</taxon>
        <taxon>Pseudomonadati</taxon>
        <taxon>Bacteroidota</taxon>
        <taxon>Flavobacteriia</taxon>
        <taxon>Flavobacteriales</taxon>
        <taxon>Flavobacteriaceae</taxon>
        <taxon>Flavobacterium</taxon>
    </lineage>
</organism>
<dbReference type="EMBL" id="JACRUM010000002">
    <property type="protein sequence ID" value="MBC5862734.1"/>
    <property type="molecule type" value="Genomic_DNA"/>
</dbReference>
<feature type="transmembrane region" description="Helical" evidence="1">
    <location>
        <begin position="296"/>
        <end position="316"/>
    </location>
</feature>
<dbReference type="Proteomes" id="UP000621670">
    <property type="component" value="Unassembled WGS sequence"/>
</dbReference>
<feature type="transmembrane region" description="Helical" evidence="1">
    <location>
        <begin position="240"/>
        <end position="257"/>
    </location>
</feature>
<feature type="transmembrane region" description="Helical" evidence="1">
    <location>
        <begin position="185"/>
        <end position="204"/>
    </location>
</feature>
<feature type="transmembrane region" description="Helical" evidence="1">
    <location>
        <begin position="158"/>
        <end position="179"/>
    </location>
</feature>
<dbReference type="InterPro" id="IPR018677">
    <property type="entry name" value="DUF2157"/>
</dbReference>
<protein>
    <submittedName>
        <fullName evidence="3">DUF2157 domain-containing protein</fullName>
    </submittedName>
</protein>
<comment type="caution">
    <text evidence="3">The sequence shown here is derived from an EMBL/GenBank/DDBJ whole genome shotgun (WGS) entry which is preliminary data.</text>
</comment>
<sequence>MHNHQEQLTQDLFDRKLIDKSQFDAVQDYRKLKIFSLHNELKLMLYGSVLAISSGIGILIYQNIDTIGHTILLGLILMATIGCFYFCSKNAKGFHKQEVSFDNPILDYLLLAAQFLTCVFFGYLQYQYKVFGTYNNLATLVPTAIGFYCAYYFDNKNILSLSITGLAAAVGLTVSPQALLNNETIATDFLCYTSIILGFTLLFWSQYSKRIDLKTHFTFLYLTFALHLIALACLSQLVETYWPIFAIVLGYTCYLFYKFSYQEKAVSLFVFTCLYGYIGCNILLGRLLSLIDLGELVSLFFMIIPGYFIGSIVLFIKVIKDFNKKIAHDSPR</sequence>
<keyword evidence="1" id="KW-0812">Transmembrane</keyword>
<keyword evidence="1" id="KW-0472">Membrane</keyword>
<gene>
    <name evidence="3" type="ORF">H8R26_04805</name>
</gene>
<feature type="transmembrane region" description="Helical" evidence="1">
    <location>
        <begin position="266"/>
        <end position="284"/>
    </location>
</feature>
<feature type="domain" description="DUF2157" evidence="2">
    <location>
        <begin position="11"/>
        <end position="156"/>
    </location>
</feature>